<dbReference type="EMBL" id="VFNX01000008">
    <property type="protein sequence ID" value="TQK79184.1"/>
    <property type="molecule type" value="Genomic_DNA"/>
</dbReference>
<evidence type="ECO:0000256" key="2">
    <source>
        <dbReference type="ARBA" id="ARBA00022898"/>
    </source>
</evidence>
<dbReference type="Pfam" id="PF00291">
    <property type="entry name" value="PALP"/>
    <property type="match status" value="1"/>
</dbReference>
<gene>
    <name evidence="6" type="ORF">FB563_8407</name>
</gene>
<name>A0A542SX69_9ACTN</name>
<dbReference type="GO" id="GO:0006565">
    <property type="term" value="P:L-serine catabolic process"/>
    <property type="evidence" value="ECO:0007669"/>
    <property type="project" value="TreeGrafter"/>
</dbReference>
<dbReference type="GO" id="GO:0009097">
    <property type="term" value="P:isoleucine biosynthetic process"/>
    <property type="evidence" value="ECO:0007669"/>
    <property type="project" value="TreeGrafter"/>
</dbReference>
<evidence type="ECO:0000256" key="1">
    <source>
        <dbReference type="ARBA" id="ARBA00001933"/>
    </source>
</evidence>
<organism evidence="6 7">
    <name type="scientific">Streptomyces puniciscabiei</name>
    <dbReference type="NCBI Taxonomy" id="164348"/>
    <lineage>
        <taxon>Bacteria</taxon>
        <taxon>Bacillati</taxon>
        <taxon>Actinomycetota</taxon>
        <taxon>Actinomycetes</taxon>
        <taxon>Kitasatosporales</taxon>
        <taxon>Streptomycetaceae</taxon>
        <taxon>Streptomyces</taxon>
    </lineage>
</organism>
<dbReference type="InterPro" id="IPR050147">
    <property type="entry name" value="Ser/Thr_Dehydratase"/>
</dbReference>
<evidence type="ECO:0000256" key="3">
    <source>
        <dbReference type="ARBA" id="ARBA00023239"/>
    </source>
</evidence>
<keyword evidence="7" id="KW-1185">Reference proteome</keyword>
<sequence length="473" mass="49473">MSGEARTAGAPAVAVLPRRLPHGFVVTHTRRVHDVPPIVALPPGPADEAGTVVSESRGRPTSRTYHRPMTTDPAVSLATAQRSLGDPALRYPLWPPLTSGCPRTSTDEVAYPVEVDYAYERVPAGLFDGRPARTGLDHWAPLLPPLAAPGLGEGGTPLVELEPGVFVKDESRNPTWSHKDRLNRCTVSAALASGAPGVVVASSGNHGASAAAYAARAGLRCVVLTSTDLSPAMHAFLRAYGAVVLPVPEEARWPLTRRIAEHFGLQPVSNLTRTHTGHAFGPEGYKTVAYEIHAELGVPAAVFVPTGYGELLFGIGKGFAELRRLGVTDRVPRLIACEPAAGGPLAAALRQGLPTAHVEAGATDAYGIDCPVNSYRGVLAVRGSGGRAVLLTDEQLRAAQAELARAGLWAELSAAAGLAGLRACADEDFDGPVVCVSTSSGFKDRGVGRHHSEPVAPEWTAVRARLRAAGLGE</sequence>
<dbReference type="GO" id="GO:0003941">
    <property type="term" value="F:L-serine ammonia-lyase activity"/>
    <property type="evidence" value="ECO:0007669"/>
    <property type="project" value="TreeGrafter"/>
</dbReference>
<feature type="domain" description="Tryptophan synthase beta chain-like PALP" evidence="5">
    <location>
        <begin position="151"/>
        <end position="438"/>
    </location>
</feature>
<keyword evidence="3" id="KW-0456">Lyase</keyword>
<dbReference type="InterPro" id="IPR036052">
    <property type="entry name" value="TrpB-like_PALP_sf"/>
</dbReference>
<dbReference type="GO" id="GO:0004794">
    <property type="term" value="F:threonine deaminase activity"/>
    <property type="evidence" value="ECO:0007669"/>
    <property type="project" value="TreeGrafter"/>
</dbReference>
<dbReference type="Gene3D" id="3.40.50.1100">
    <property type="match status" value="2"/>
</dbReference>
<dbReference type="InterPro" id="IPR001926">
    <property type="entry name" value="TrpB-like_PALP"/>
</dbReference>
<evidence type="ECO:0000313" key="7">
    <source>
        <dbReference type="Proteomes" id="UP000318103"/>
    </source>
</evidence>
<dbReference type="PANTHER" id="PTHR48078">
    <property type="entry name" value="THREONINE DEHYDRATASE, MITOCHONDRIAL-RELATED"/>
    <property type="match status" value="1"/>
</dbReference>
<proteinExistence type="predicted"/>
<dbReference type="AlphaFoldDB" id="A0A542SX69"/>
<evidence type="ECO:0000313" key="6">
    <source>
        <dbReference type="EMBL" id="TQK79184.1"/>
    </source>
</evidence>
<dbReference type="SUPFAM" id="SSF53686">
    <property type="entry name" value="Tryptophan synthase beta subunit-like PLP-dependent enzymes"/>
    <property type="match status" value="1"/>
</dbReference>
<accession>A0A542SX69</accession>
<dbReference type="Proteomes" id="UP000318103">
    <property type="component" value="Unassembled WGS sequence"/>
</dbReference>
<reference evidence="6 7" key="1">
    <citation type="submission" date="2019-06" db="EMBL/GenBank/DDBJ databases">
        <title>Sequencing the genomes of 1000 actinobacteria strains.</title>
        <authorList>
            <person name="Klenk H.-P."/>
        </authorList>
    </citation>
    <scope>NUCLEOTIDE SEQUENCE [LARGE SCALE GENOMIC DNA]</scope>
    <source>
        <strain evidence="6 7">DSM 41929</strain>
    </source>
</reference>
<dbReference type="PANTHER" id="PTHR48078:SF6">
    <property type="entry name" value="L-THREONINE DEHYDRATASE CATABOLIC TDCB"/>
    <property type="match status" value="1"/>
</dbReference>
<dbReference type="GO" id="GO:0006567">
    <property type="term" value="P:L-threonine catabolic process"/>
    <property type="evidence" value="ECO:0007669"/>
    <property type="project" value="TreeGrafter"/>
</dbReference>
<keyword evidence="2" id="KW-0663">Pyridoxal phosphate</keyword>
<protein>
    <submittedName>
        <fullName evidence="6">Threonine synthase</fullName>
    </submittedName>
</protein>
<comment type="caution">
    <text evidence="6">The sequence shown here is derived from an EMBL/GenBank/DDBJ whole genome shotgun (WGS) entry which is preliminary data.</text>
</comment>
<evidence type="ECO:0000256" key="4">
    <source>
        <dbReference type="SAM" id="MobiDB-lite"/>
    </source>
</evidence>
<comment type="cofactor">
    <cofactor evidence="1">
        <name>pyridoxal 5'-phosphate</name>
        <dbReference type="ChEBI" id="CHEBI:597326"/>
    </cofactor>
</comment>
<evidence type="ECO:0000259" key="5">
    <source>
        <dbReference type="Pfam" id="PF00291"/>
    </source>
</evidence>
<feature type="region of interest" description="Disordered" evidence="4">
    <location>
        <begin position="36"/>
        <end position="69"/>
    </location>
</feature>